<feature type="transmembrane region" description="Helical" evidence="10">
    <location>
        <begin position="264"/>
        <end position="286"/>
    </location>
</feature>
<evidence type="ECO:0000256" key="3">
    <source>
        <dbReference type="ARBA" id="ARBA00022692"/>
    </source>
</evidence>
<dbReference type="InterPro" id="IPR017452">
    <property type="entry name" value="GPCR_Rhodpsn_7TM"/>
</dbReference>
<organism evidence="12 13">
    <name type="scientific">Mytilus coruscus</name>
    <name type="common">Sea mussel</name>
    <dbReference type="NCBI Taxonomy" id="42192"/>
    <lineage>
        <taxon>Eukaryota</taxon>
        <taxon>Metazoa</taxon>
        <taxon>Spiralia</taxon>
        <taxon>Lophotrochozoa</taxon>
        <taxon>Mollusca</taxon>
        <taxon>Bivalvia</taxon>
        <taxon>Autobranchia</taxon>
        <taxon>Pteriomorphia</taxon>
        <taxon>Mytilida</taxon>
        <taxon>Mytiloidea</taxon>
        <taxon>Mytilidae</taxon>
        <taxon>Mytilinae</taxon>
        <taxon>Mytilus</taxon>
    </lineage>
</organism>
<dbReference type="Proteomes" id="UP000507470">
    <property type="component" value="Unassembled WGS sequence"/>
</dbReference>
<evidence type="ECO:0000256" key="4">
    <source>
        <dbReference type="ARBA" id="ARBA00022989"/>
    </source>
</evidence>
<feature type="transmembrane region" description="Helical" evidence="10">
    <location>
        <begin position="228"/>
        <end position="252"/>
    </location>
</feature>
<feature type="domain" description="G-protein coupled receptors family 1 profile" evidence="11">
    <location>
        <begin position="1"/>
        <end position="283"/>
    </location>
</feature>
<evidence type="ECO:0000256" key="6">
    <source>
        <dbReference type="ARBA" id="ARBA00023136"/>
    </source>
</evidence>
<keyword evidence="2" id="KW-1003">Cell membrane</keyword>
<dbReference type="OrthoDB" id="6376512at2759"/>
<sequence length="309" mass="34870">MPTTVVALALGRWPLSSQACQVFGFFNMFTLVQSVLSLCNISINRYVIVCKPFRFPTIYTTKRSIMMIIACTSISIIISTPPLFGWAEYGYVDEQFYCFCLWPKSPSYAFFMIGVCFGIPLTVMAICNVLIFTAVQASKKRTARSSRSSMAISKNISIQESSSDTEVQTKTEKDKKEKRETENKKEHKNVDMVDVQVEMSDSNTETNDVKKRLSKLPSNKVKAEDIRLALALAICVVCFFISWFPFCISMLIGIYAPNAVSNDFHLATLLIGYSNSCMNPVIYGIINKRIGKGFRDLFCRCRCCSKEKL</sequence>
<accession>A0A6J8CYP6</accession>
<evidence type="ECO:0000256" key="5">
    <source>
        <dbReference type="ARBA" id="ARBA00023040"/>
    </source>
</evidence>
<feature type="transmembrane region" description="Helical" evidence="10">
    <location>
        <begin position="64"/>
        <end position="87"/>
    </location>
</feature>
<dbReference type="Pfam" id="PF00001">
    <property type="entry name" value="7tm_1"/>
    <property type="match status" value="1"/>
</dbReference>
<evidence type="ECO:0000256" key="10">
    <source>
        <dbReference type="SAM" id="Phobius"/>
    </source>
</evidence>
<feature type="transmembrane region" description="Helical" evidence="10">
    <location>
        <begin position="107"/>
        <end position="135"/>
    </location>
</feature>
<evidence type="ECO:0000256" key="8">
    <source>
        <dbReference type="ARBA" id="ARBA00023224"/>
    </source>
</evidence>
<dbReference type="GO" id="GO:0005886">
    <property type="term" value="C:plasma membrane"/>
    <property type="evidence" value="ECO:0007669"/>
    <property type="project" value="UniProtKB-SubCell"/>
</dbReference>
<reference evidence="12 13" key="1">
    <citation type="submission" date="2020-06" db="EMBL/GenBank/DDBJ databases">
        <authorList>
            <person name="Li R."/>
            <person name="Bekaert M."/>
        </authorList>
    </citation>
    <scope>NUCLEOTIDE SEQUENCE [LARGE SCALE GENOMIC DNA]</scope>
    <source>
        <strain evidence="13">wild</strain>
    </source>
</reference>
<evidence type="ECO:0000256" key="2">
    <source>
        <dbReference type="ARBA" id="ARBA00022475"/>
    </source>
</evidence>
<comment type="subcellular location">
    <subcellularLocation>
        <location evidence="1">Cell membrane</location>
        <topology evidence="1">Multi-pass membrane protein</topology>
    </subcellularLocation>
</comment>
<evidence type="ECO:0000259" key="11">
    <source>
        <dbReference type="PROSITE" id="PS50262"/>
    </source>
</evidence>
<dbReference type="AlphaFoldDB" id="A0A6J8CYP6"/>
<dbReference type="GO" id="GO:0004930">
    <property type="term" value="F:G protein-coupled receptor activity"/>
    <property type="evidence" value="ECO:0007669"/>
    <property type="project" value="UniProtKB-KW"/>
</dbReference>
<dbReference type="PANTHER" id="PTHR22752">
    <property type="entry name" value="G PROTEIN-COUPLED RECEPTOR"/>
    <property type="match status" value="1"/>
</dbReference>
<keyword evidence="3 10" id="KW-0812">Transmembrane</keyword>
<keyword evidence="5" id="KW-0297">G-protein coupled receptor</keyword>
<dbReference type="PROSITE" id="PS50262">
    <property type="entry name" value="G_PROTEIN_RECEP_F1_2"/>
    <property type="match status" value="1"/>
</dbReference>
<evidence type="ECO:0000256" key="7">
    <source>
        <dbReference type="ARBA" id="ARBA00023170"/>
    </source>
</evidence>
<dbReference type="InterPro" id="IPR000276">
    <property type="entry name" value="GPCR_Rhodpsn"/>
</dbReference>
<protein>
    <recommendedName>
        <fullName evidence="11">G-protein coupled receptors family 1 profile domain-containing protein</fullName>
    </recommendedName>
</protein>
<dbReference type="EMBL" id="CACVKT020006353">
    <property type="protein sequence ID" value="CAC5400955.1"/>
    <property type="molecule type" value="Genomic_DNA"/>
</dbReference>
<evidence type="ECO:0000256" key="9">
    <source>
        <dbReference type="SAM" id="MobiDB-lite"/>
    </source>
</evidence>
<dbReference type="SUPFAM" id="SSF81321">
    <property type="entry name" value="Family A G protein-coupled receptor-like"/>
    <property type="match status" value="1"/>
</dbReference>
<keyword evidence="8" id="KW-0807">Transducer</keyword>
<evidence type="ECO:0000313" key="13">
    <source>
        <dbReference type="Proteomes" id="UP000507470"/>
    </source>
</evidence>
<feature type="compositionally biased region" description="Basic and acidic residues" evidence="9">
    <location>
        <begin position="167"/>
        <end position="187"/>
    </location>
</feature>
<proteinExistence type="predicted"/>
<keyword evidence="13" id="KW-1185">Reference proteome</keyword>
<feature type="transmembrane region" description="Helical" evidence="10">
    <location>
        <begin position="22"/>
        <end position="43"/>
    </location>
</feature>
<dbReference type="PRINTS" id="PR00237">
    <property type="entry name" value="GPCRRHODOPSN"/>
</dbReference>
<evidence type="ECO:0000256" key="1">
    <source>
        <dbReference type="ARBA" id="ARBA00004651"/>
    </source>
</evidence>
<keyword evidence="7" id="KW-0675">Receptor</keyword>
<name>A0A6J8CYP6_MYTCO</name>
<dbReference type="CDD" id="cd00637">
    <property type="entry name" value="7tm_classA_rhodopsin-like"/>
    <property type="match status" value="1"/>
</dbReference>
<dbReference type="Gene3D" id="1.20.1070.10">
    <property type="entry name" value="Rhodopsin 7-helix transmembrane proteins"/>
    <property type="match status" value="1"/>
</dbReference>
<keyword evidence="6 10" id="KW-0472">Membrane</keyword>
<dbReference type="PANTHER" id="PTHR22752:SF14">
    <property type="entry name" value="G-PROTEIN COUPLED RECEPTORS FAMILY 1 PROFILE DOMAIN-CONTAINING PROTEIN"/>
    <property type="match status" value="1"/>
</dbReference>
<gene>
    <name evidence="12" type="ORF">MCOR_35095</name>
</gene>
<feature type="region of interest" description="Disordered" evidence="9">
    <location>
        <begin position="159"/>
        <end position="187"/>
    </location>
</feature>
<evidence type="ECO:0000313" key="12">
    <source>
        <dbReference type="EMBL" id="CAC5400955.1"/>
    </source>
</evidence>
<keyword evidence="4 10" id="KW-1133">Transmembrane helix</keyword>